<dbReference type="InterPro" id="IPR043502">
    <property type="entry name" value="DNA/RNA_pol_sf"/>
</dbReference>
<evidence type="ECO:0000313" key="5">
    <source>
        <dbReference type="Proteomes" id="UP000288805"/>
    </source>
</evidence>
<feature type="region of interest" description="Disordered" evidence="1">
    <location>
        <begin position="372"/>
        <end position="414"/>
    </location>
</feature>
<dbReference type="InterPro" id="IPR036397">
    <property type="entry name" value="RNaseH_sf"/>
</dbReference>
<feature type="domain" description="RNase H type-1" evidence="2">
    <location>
        <begin position="639"/>
        <end position="720"/>
    </location>
</feature>
<dbReference type="Proteomes" id="UP000288805">
    <property type="component" value="Unassembled WGS sequence"/>
</dbReference>
<dbReference type="GO" id="GO:0003676">
    <property type="term" value="F:nucleic acid binding"/>
    <property type="evidence" value="ECO:0007669"/>
    <property type="project" value="InterPro"/>
</dbReference>
<feature type="compositionally biased region" description="Basic and acidic residues" evidence="1">
    <location>
        <begin position="372"/>
        <end position="395"/>
    </location>
</feature>
<dbReference type="SUPFAM" id="SSF53098">
    <property type="entry name" value="Ribonuclease H-like"/>
    <property type="match status" value="1"/>
</dbReference>
<proteinExistence type="predicted"/>
<dbReference type="Gene3D" id="1.10.340.70">
    <property type="match status" value="1"/>
</dbReference>
<gene>
    <name evidence="4" type="ORF">CK203_091933</name>
</gene>
<comment type="caution">
    <text evidence="4">The sequence shown here is derived from an EMBL/GenBank/DDBJ whole genome shotgun (WGS) entry which is preliminary data.</text>
</comment>
<dbReference type="AlphaFoldDB" id="A0A438BRL0"/>
<dbReference type="Gene3D" id="3.30.420.10">
    <property type="entry name" value="Ribonuclease H-like superfamily/Ribonuclease H"/>
    <property type="match status" value="2"/>
</dbReference>
<dbReference type="Gene3D" id="3.30.70.270">
    <property type="match status" value="1"/>
</dbReference>
<feature type="domain" description="Reverse transcriptase/retrotransposon-derived protein RNase H-like" evidence="3">
    <location>
        <begin position="520"/>
        <end position="570"/>
    </location>
</feature>
<evidence type="ECO:0000256" key="1">
    <source>
        <dbReference type="SAM" id="MobiDB-lite"/>
    </source>
</evidence>
<dbReference type="SUPFAM" id="SSF56672">
    <property type="entry name" value="DNA/RNA polymerases"/>
    <property type="match status" value="1"/>
</dbReference>
<accession>A0A438BRL0</accession>
<dbReference type="EMBL" id="QGNW01002649">
    <property type="protein sequence ID" value="RVW13593.1"/>
    <property type="molecule type" value="Genomic_DNA"/>
</dbReference>
<name>A0A438BRL0_VITVI</name>
<dbReference type="InterPro" id="IPR002156">
    <property type="entry name" value="RNaseH_domain"/>
</dbReference>
<dbReference type="PANTHER" id="PTHR48475:SF1">
    <property type="entry name" value="RNASE H TYPE-1 DOMAIN-CONTAINING PROTEIN"/>
    <property type="match status" value="1"/>
</dbReference>
<organism evidence="4 5">
    <name type="scientific">Vitis vinifera</name>
    <name type="common">Grape</name>
    <dbReference type="NCBI Taxonomy" id="29760"/>
    <lineage>
        <taxon>Eukaryota</taxon>
        <taxon>Viridiplantae</taxon>
        <taxon>Streptophyta</taxon>
        <taxon>Embryophyta</taxon>
        <taxon>Tracheophyta</taxon>
        <taxon>Spermatophyta</taxon>
        <taxon>Magnoliopsida</taxon>
        <taxon>eudicotyledons</taxon>
        <taxon>Gunneridae</taxon>
        <taxon>Pentapetalae</taxon>
        <taxon>rosids</taxon>
        <taxon>Vitales</taxon>
        <taxon>Vitaceae</taxon>
        <taxon>Viteae</taxon>
        <taxon>Vitis</taxon>
    </lineage>
</organism>
<evidence type="ECO:0008006" key="6">
    <source>
        <dbReference type="Google" id="ProtNLM"/>
    </source>
</evidence>
<dbReference type="CDD" id="cd09279">
    <property type="entry name" value="RNase_HI_like"/>
    <property type="match status" value="1"/>
</dbReference>
<evidence type="ECO:0000259" key="2">
    <source>
        <dbReference type="Pfam" id="PF13456"/>
    </source>
</evidence>
<evidence type="ECO:0000313" key="4">
    <source>
        <dbReference type="EMBL" id="RVW13593.1"/>
    </source>
</evidence>
<dbReference type="Pfam" id="PF17919">
    <property type="entry name" value="RT_RNaseH_2"/>
    <property type="match status" value="1"/>
</dbReference>
<dbReference type="InterPro" id="IPR012337">
    <property type="entry name" value="RNaseH-like_sf"/>
</dbReference>
<dbReference type="Pfam" id="PF13456">
    <property type="entry name" value="RVT_3"/>
    <property type="match status" value="1"/>
</dbReference>
<evidence type="ECO:0000259" key="3">
    <source>
        <dbReference type="Pfam" id="PF17919"/>
    </source>
</evidence>
<dbReference type="PANTHER" id="PTHR48475">
    <property type="entry name" value="RIBONUCLEASE H"/>
    <property type="match status" value="1"/>
</dbReference>
<dbReference type="GO" id="GO:0004523">
    <property type="term" value="F:RNA-DNA hybrid ribonuclease activity"/>
    <property type="evidence" value="ECO:0007669"/>
    <property type="project" value="InterPro"/>
</dbReference>
<protein>
    <recommendedName>
        <fullName evidence="6">RNase H type-1 domain-containing protein</fullName>
    </recommendedName>
</protein>
<reference evidence="4 5" key="1">
    <citation type="journal article" date="2018" name="PLoS Genet.">
        <title>Population sequencing reveals clonal diversity and ancestral inbreeding in the grapevine cultivar Chardonnay.</title>
        <authorList>
            <person name="Roach M.J."/>
            <person name="Johnson D.L."/>
            <person name="Bohlmann J."/>
            <person name="van Vuuren H.J."/>
            <person name="Jones S.J."/>
            <person name="Pretorius I.S."/>
            <person name="Schmidt S.A."/>
            <person name="Borneman A.R."/>
        </authorList>
    </citation>
    <scope>NUCLEOTIDE SEQUENCE [LARGE SCALE GENOMIC DNA]</scope>
    <source>
        <strain evidence="5">cv. Chardonnay</strain>
        <tissue evidence="4">Leaf</tissue>
    </source>
</reference>
<sequence>MTCGGRVAQPSPLVARPLDGTTSYEEVRREDDELLSQIRVETTTTLEGLIHMMAVDRVTCIVFSDDDLPPEGSEHTCHLYIKVGCSGHRFPSAVLDNGSALNVYPLATSIALGYAPLDFEPMLKISHSEDDIFLTGFTFDEVQTLEHGPMEFVATVNHDTPFRLGFVSIEADYRYMARLRKERRLEIQTHMGDFGTMINMDGVDELQHQFHHLQLEDKTSGAPISVMIAHSSPDQASFLSLCFPEETTDYGVVIEPTEVIDGVVPHDEYRDEMDMMSMSQISKMVQPEPASPFDLFRVSAIEVTEEIQTVLTPELMEDVIVGDELCEDTFSFIEGASESVDLPLSFDILSRFISYSNDIFDIDDEIAQPDLDRDSFYHDSDPIDEKDSPDTRDIETVDFGTEDQPREPKIGSPLSTDERGYNKILMAPEGMRRQPLLLSGSRSLAALEKFFERIRKFILRLNPEKCTFGVTSRKLLGHMVSEWGIEVNPDKIKVILNMPVQRIEKEIRGFLGRKNQTTVWNDGCQIAFEKIKGYLLSPPVLVPPMPRRPLLLYLLVSDMVLGCMLAQEIEALHDRVFSDLDFLPRSIECVSQKTIKGSIVVDHLASLSIFEGKPVDDDFLDDEFITMISLSNDIPPRTNIVEYEACILGLETTLELGIRQMEVFGDSNLVLRKIHGDWRTKDVKLRSYHAYLELLVGRFDDLRYTHLPRAQNQFADALAALTTLATLASSMNFLTNVDDLPLYHDVYRFLRSGTYPEATTTKDQRALRQQLSTRFVICGEALYSCGPHMGGHMLACKIMRTGYFWLTMETDCCQFVQKCPECQIHGDLIHAPPSDGHEFILVAIDYFTKWVEAAWPASYARLTSARVASFIRPQTNGAVKAANKNIKRILRKMVETPRDWSKKLHFALWVYRTSFRTFTGTISYSLVYGMKTVLPVETDMGEKRLRATDHVQAYQRKMTHAFKKWVKTRPLQKGDLVLRILRGLVGDLRGKFLPS</sequence>
<dbReference type="InterPro" id="IPR043128">
    <property type="entry name" value="Rev_trsase/Diguanyl_cyclase"/>
</dbReference>
<dbReference type="InterPro" id="IPR041577">
    <property type="entry name" value="RT_RNaseH_2"/>
</dbReference>